<dbReference type="InterPro" id="IPR003594">
    <property type="entry name" value="HATPase_dom"/>
</dbReference>
<evidence type="ECO:0000313" key="11">
    <source>
        <dbReference type="Proteomes" id="UP001357733"/>
    </source>
</evidence>
<evidence type="ECO:0000256" key="2">
    <source>
        <dbReference type="ARBA" id="ARBA00004370"/>
    </source>
</evidence>
<evidence type="ECO:0000256" key="7">
    <source>
        <dbReference type="ARBA" id="ARBA00023012"/>
    </source>
</evidence>
<proteinExistence type="predicted"/>
<dbReference type="EC" id="2.7.13.3" evidence="3"/>
<dbReference type="GO" id="GO:0000155">
    <property type="term" value="F:phosphorelay sensor kinase activity"/>
    <property type="evidence" value="ECO:0007669"/>
    <property type="project" value="InterPro"/>
</dbReference>
<dbReference type="InterPro" id="IPR050351">
    <property type="entry name" value="BphY/WalK/GraS-like"/>
</dbReference>
<keyword evidence="5" id="KW-0808">Transferase</keyword>
<evidence type="ECO:0000259" key="9">
    <source>
        <dbReference type="PROSITE" id="PS50109"/>
    </source>
</evidence>
<feature type="transmembrane region" description="Helical" evidence="8">
    <location>
        <begin position="7"/>
        <end position="30"/>
    </location>
</feature>
<dbReference type="Pfam" id="PF00512">
    <property type="entry name" value="HisKA"/>
    <property type="match status" value="1"/>
</dbReference>
<keyword evidence="6 10" id="KW-0418">Kinase</keyword>
<evidence type="ECO:0000256" key="6">
    <source>
        <dbReference type="ARBA" id="ARBA00022777"/>
    </source>
</evidence>
<dbReference type="GO" id="GO:0004721">
    <property type="term" value="F:phosphoprotein phosphatase activity"/>
    <property type="evidence" value="ECO:0007669"/>
    <property type="project" value="TreeGrafter"/>
</dbReference>
<evidence type="ECO:0000313" key="10">
    <source>
        <dbReference type="EMBL" id="MEB3429574.1"/>
    </source>
</evidence>
<dbReference type="Gene3D" id="1.10.287.130">
    <property type="match status" value="1"/>
</dbReference>
<dbReference type="InterPro" id="IPR036097">
    <property type="entry name" value="HisK_dim/P_sf"/>
</dbReference>
<keyword evidence="4" id="KW-0597">Phosphoprotein</keyword>
<dbReference type="GO" id="GO:0016036">
    <property type="term" value="P:cellular response to phosphate starvation"/>
    <property type="evidence" value="ECO:0007669"/>
    <property type="project" value="TreeGrafter"/>
</dbReference>
<dbReference type="InterPro" id="IPR004358">
    <property type="entry name" value="Sig_transdc_His_kin-like_C"/>
</dbReference>
<accession>A0AAW9MR18</accession>
<evidence type="ECO:0000256" key="4">
    <source>
        <dbReference type="ARBA" id="ARBA00022553"/>
    </source>
</evidence>
<dbReference type="Pfam" id="PF02518">
    <property type="entry name" value="HATPase_c"/>
    <property type="match status" value="1"/>
</dbReference>
<dbReference type="FunFam" id="3.30.565.10:FF:000006">
    <property type="entry name" value="Sensor histidine kinase WalK"/>
    <property type="match status" value="1"/>
</dbReference>
<dbReference type="Gene3D" id="3.30.565.10">
    <property type="entry name" value="Histidine kinase-like ATPase, C-terminal domain"/>
    <property type="match status" value="1"/>
</dbReference>
<dbReference type="SMART" id="SM00388">
    <property type="entry name" value="HisKA"/>
    <property type="match status" value="1"/>
</dbReference>
<feature type="transmembrane region" description="Helical" evidence="8">
    <location>
        <begin position="140"/>
        <end position="162"/>
    </location>
</feature>
<reference evidence="10 11" key="1">
    <citation type="submission" date="2024-01" db="EMBL/GenBank/DDBJ databases">
        <title>Complete genome sequence of Citroniella saccharovorans strain M6.X9, isolated from human fecal sample.</title>
        <authorList>
            <person name="Cheng G."/>
            <person name="Westerholm M."/>
            <person name="Schnurer A."/>
        </authorList>
    </citation>
    <scope>NUCLEOTIDE SEQUENCE [LARGE SCALE GENOMIC DNA]</scope>
    <source>
        <strain evidence="10 11">DSM 29873</strain>
    </source>
</reference>
<keyword evidence="7" id="KW-0902">Two-component regulatory system</keyword>
<feature type="domain" description="Histidine kinase" evidence="9">
    <location>
        <begin position="225"/>
        <end position="437"/>
    </location>
</feature>
<evidence type="ECO:0000256" key="8">
    <source>
        <dbReference type="SAM" id="Phobius"/>
    </source>
</evidence>
<sequence length="443" mass="51583">MKLQKKLISYFLVISIIIMTILTIIFNISFNNNLDRYLDSVRTARFNEIIQEINDITKKSSINFISPYLETYAKIEKIKVELIDNDGNNIISFNGLESGDKLVNTKFDLMFNSYKIGYVQISYYEDSAIDSFASNFKNSFLQSIFLAFIITLIVGSIFYYILSKNITYQIGKIESFADSLRLENYDIKPLETSNIEEFKSLEKNMNYLKDSLAIEEESRRKYAEDISHELRTPLTNIKIQIEAMMDGIIEKDDKNLNSINEEIDHLTLLIKELKESFNKSKKVRIKLEEFNIKNLLENLAIEFSSIVKNRNINFTYEIEDNLMYSDKAKIHRCVYNLLSNAYKACRENGFIKLNEYKKDDYIFIEVSDNGIGIKEEDKARIFDRLFRAERSRNKDLGGSGLGLSIVKNLLNSIDSEIYFESELNKGSKFIIKTPIRQKVKNKN</sequence>
<keyword evidence="8" id="KW-0812">Transmembrane</keyword>
<comment type="subcellular location">
    <subcellularLocation>
        <location evidence="2">Membrane</location>
    </subcellularLocation>
</comment>
<gene>
    <name evidence="10" type="ORF">VLK81_06045</name>
</gene>
<evidence type="ECO:0000256" key="5">
    <source>
        <dbReference type="ARBA" id="ARBA00022679"/>
    </source>
</evidence>
<dbReference type="InterPro" id="IPR036890">
    <property type="entry name" value="HATPase_C_sf"/>
</dbReference>
<dbReference type="Proteomes" id="UP001357733">
    <property type="component" value="Unassembled WGS sequence"/>
</dbReference>
<dbReference type="EMBL" id="JAYKOT010000003">
    <property type="protein sequence ID" value="MEB3429574.1"/>
    <property type="molecule type" value="Genomic_DNA"/>
</dbReference>
<organism evidence="10 11">
    <name type="scientific">Citroniella saccharovorans</name>
    <dbReference type="NCBI Taxonomy" id="2053367"/>
    <lineage>
        <taxon>Bacteria</taxon>
        <taxon>Bacillati</taxon>
        <taxon>Bacillota</taxon>
        <taxon>Tissierellia</taxon>
        <taxon>Tissierellales</taxon>
        <taxon>Peptoniphilaceae</taxon>
        <taxon>Citroniella</taxon>
    </lineage>
</organism>
<comment type="catalytic activity">
    <reaction evidence="1">
        <text>ATP + protein L-histidine = ADP + protein N-phospho-L-histidine.</text>
        <dbReference type="EC" id="2.7.13.3"/>
    </reaction>
</comment>
<evidence type="ECO:0000256" key="3">
    <source>
        <dbReference type="ARBA" id="ARBA00012438"/>
    </source>
</evidence>
<keyword evidence="8" id="KW-0472">Membrane</keyword>
<dbReference type="SUPFAM" id="SSF47384">
    <property type="entry name" value="Homodimeric domain of signal transducing histidine kinase"/>
    <property type="match status" value="1"/>
</dbReference>
<keyword evidence="11" id="KW-1185">Reference proteome</keyword>
<dbReference type="CDD" id="cd00082">
    <property type="entry name" value="HisKA"/>
    <property type="match status" value="1"/>
</dbReference>
<protein>
    <recommendedName>
        <fullName evidence="3">histidine kinase</fullName>
        <ecNumber evidence="3">2.7.13.3</ecNumber>
    </recommendedName>
</protein>
<comment type="caution">
    <text evidence="10">The sequence shown here is derived from an EMBL/GenBank/DDBJ whole genome shotgun (WGS) entry which is preliminary data.</text>
</comment>
<keyword evidence="8" id="KW-1133">Transmembrane helix</keyword>
<dbReference type="InterPro" id="IPR005467">
    <property type="entry name" value="His_kinase_dom"/>
</dbReference>
<dbReference type="PRINTS" id="PR00344">
    <property type="entry name" value="BCTRLSENSOR"/>
</dbReference>
<evidence type="ECO:0000256" key="1">
    <source>
        <dbReference type="ARBA" id="ARBA00000085"/>
    </source>
</evidence>
<dbReference type="InterPro" id="IPR003661">
    <property type="entry name" value="HisK_dim/P_dom"/>
</dbReference>
<dbReference type="PANTHER" id="PTHR45453">
    <property type="entry name" value="PHOSPHATE REGULON SENSOR PROTEIN PHOR"/>
    <property type="match status" value="1"/>
</dbReference>
<dbReference type="PANTHER" id="PTHR45453:SF1">
    <property type="entry name" value="PHOSPHATE REGULON SENSOR PROTEIN PHOR"/>
    <property type="match status" value="1"/>
</dbReference>
<dbReference type="RefSeq" id="WP_324619757.1">
    <property type="nucleotide sequence ID" value="NZ_JAYKOT010000003.1"/>
</dbReference>
<name>A0AAW9MR18_9FIRM</name>
<dbReference type="GO" id="GO:0005886">
    <property type="term" value="C:plasma membrane"/>
    <property type="evidence" value="ECO:0007669"/>
    <property type="project" value="TreeGrafter"/>
</dbReference>
<dbReference type="SMART" id="SM00387">
    <property type="entry name" value="HATPase_c"/>
    <property type="match status" value="1"/>
</dbReference>
<dbReference type="SUPFAM" id="SSF55874">
    <property type="entry name" value="ATPase domain of HSP90 chaperone/DNA topoisomerase II/histidine kinase"/>
    <property type="match status" value="1"/>
</dbReference>
<dbReference type="AlphaFoldDB" id="A0AAW9MR18"/>
<dbReference type="PROSITE" id="PS50109">
    <property type="entry name" value="HIS_KIN"/>
    <property type="match status" value="1"/>
</dbReference>
<dbReference type="Gene3D" id="6.10.340.10">
    <property type="match status" value="1"/>
</dbReference>